<dbReference type="InterPro" id="IPR013154">
    <property type="entry name" value="ADH-like_N"/>
</dbReference>
<evidence type="ECO:0000259" key="1">
    <source>
        <dbReference type="Pfam" id="PF08240"/>
    </source>
</evidence>
<dbReference type="AlphaFoldDB" id="K5XAE9"/>
<evidence type="ECO:0000313" key="3">
    <source>
        <dbReference type="Proteomes" id="UP000008370"/>
    </source>
</evidence>
<gene>
    <name evidence="2" type="ORF">PHACADRAFT_206104</name>
</gene>
<name>K5XAE9_PHACS</name>
<keyword evidence="3" id="KW-1185">Reference proteome</keyword>
<accession>K5XAE9</accession>
<dbReference type="OrthoDB" id="10257049at2759"/>
<sequence>MSSHPAIPSTMKAFVLQGNHKAGVETYPVPSIDDNKVLVQVVAIGQNPTDWKSIRFFDRRGVISGCDYSGHVVKTGRNVTLLSVGDHVAGFVIGATFKDRGAFANT</sequence>
<protein>
    <recommendedName>
        <fullName evidence="1">Alcohol dehydrogenase-like N-terminal domain-containing protein</fullName>
    </recommendedName>
</protein>
<organism evidence="2 3">
    <name type="scientific">Phanerochaete carnosa (strain HHB-10118-sp)</name>
    <name type="common">White-rot fungus</name>
    <name type="synonym">Peniophora carnosa</name>
    <dbReference type="NCBI Taxonomy" id="650164"/>
    <lineage>
        <taxon>Eukaryota</taxon>
        <taxon>Fungi</taxon>
        <taxon>Dikarya</taxon>
        <taxon>Basidiomycota</taxon>
        <taxon>Agaricomycotina</taxon>
        <taxon>Agaricomycetes</taxon>
        <taxon>Polyporales</taxon>
        <taxon>Phanerochaetaceae</taxon>
        <taxon>Phanerochaete</taxon>
    </lineage>
</organism>
<dbReference type="GeneID" id="18912421"/>
<dbReference type="KEGG" id="pco:PHACADRAFT_206104"/>
<dbReference type="PANTHER" id="PTHR45348">
    <property type="entry name" value="HYPOTHETICAL OXIDOREDUCTASE (EUROFUNG)"/>
    <property type="match status" value="1"/>
</dbReference>
<dbReference type="HOGENOM" id="CLU_2224141_0_0_1"/>
<dbReference type="InParanoid" id="K5XAE9"/>
<dbReference type="SUPFAM" id="SSF50129">
    <property type="entry name" value="GroES-like"/>
    <property type="match status" value="1"/>
</dbReference>
<dbReference type="RefSeq" id="XP_007392439.1">
    <property type="nucleotide sequence ID" value="XM_007392377.1"/>
</dbReference>
<dbReference type="Proteomes" id="UP000008370">
    <property type="component" value="Unassembled WGS sequence"/>
</dbReference>
<reference evidence="2 3" key="1">
    <citation type="journal article" date="2012" name="BMC Genomics">
        <title>Comparative genomics of the white-rot fungi, Phanerochaete carnosa and P. chrysosporium, to elucidate the genetic basis of the distinct wood types they colonize.</title>
        <authorList>
            <person name="Suzuki H."/>
            <person name="MacDonald J."/>
            <person name="Syed K."/>
            <person name="Salamov A."/>
            <person name="Hori C."/>
            <person name="Aerts A."/>
            <person name="Henrissat B."/>
            <person name="Wiebenga A."/>
            <person name="vanKuyk P.A."/>
            <person name="Barry K."/>
            <person name="Lindquist E."/>
            <person name="LaButti K."/>
            <person name="Lapidus A."/>
            <person name="Lucas S."/>
            <person name="Coutinho P."/>
            <person name="Gong Y."/>
            <person name="Samejima M."/>
            <person name="Mahadevan R."/>
            <person name="Abou-Zaid M."/>
            <person name="de Vries R.P."/>
            <person name="Igarashi K."/>
            <person name="Yadav J.S."/>
            <person name="Grigoriev I.V."/>
            <person name="Master E.R."/>
        </authorList>
    </citation>
    <scope>NUCLEOTIDE SEQUENCE [LARGE SCALE GENOMIC DNA]</scope>
    <source>
        <strain evidence="2 3">HHB-10118-sp</strain>
    </source>
</reference>
<dbReference type="PANTHER" id="PTHR45348:SF7">
    <property type="entry name" value="ZINC BINDING OXIDOREDUCTASE, PUTATIVE-RELATED"/>
    <property type="match status" value="1"/>
</dbReference>
<dbReference type="EMBL" id="JH930469">
    <property type="protein sequence ID" value="EKM59887.1"/>
    <property type="molecule type" value="Genomic_DNA"/>
</dbReference>
<evidence type="ECO:0000313" key="2">
    <source>
        <dbReference type="EMBL" id="EKM59887.1"/>
    </source>
</evidence>
<feature type="domain" description="Alcohol dehydrogenase-like N-terminal" evidence="1">
    <location>
        <begin position="34"/>
        <end position="89"/>
    </location>
</feature>
<dbReference type="GO" id="GO:0016651">
    <property type="term" value="F:oxidoreductase activity, acting on NAD(P)H"/>
    <property type="evidence" value="ECO:0007669"/>
    <property type="project" value="InterPro"/>
</dbReference>
<proteinExistence type="predicted"/>
<dbReference type="InterPro" id="IPR047122">
    <property type="entry name" value="Trans-enoyl_RdTase-like"/>
</dbReference>
<dbReference type="Pfam" id="PF08240">
    <property type="entry name" value="ADH_N"/>
    <property type="match status" value="1"/>
</dbReference>
<dbReference type="Gene3D" id="3.90.180.10">
    <property type="entry name" value="Medium-chain alcohol dehydrogenases, catalytic domain"/>
    <property type="match status" value="1"/>
</dbReference>
<dbReference type="InterPro" id="IPR011032">
    <property type="entry name" value="GroES-like_sf"/>
</dbReference>